<organism evidence="2 3">
    <name type="scientific">Streptomyces albiflavescens</name>
    <dbReference type="NCBI Taxonomy" id="1623582"/>
    <lineage>
        <taxon>Bacteria</taxon>
        <taxon>Bacillati</taxon>
        <taxon>Actinomycetota</taxon>
        <taxon>Actinomycetes</taxon>
        <taxon>Kitasatosporales</taxon>
        <taxon>Streptomycetaceae</taxon>
        <taxon>Streptomyces</taxon>
    </lineage>
</organism>
<comment type="caution">
    <text evidence="2">The sequence shown here is derived from an EMBL/GenBank/DDBJ whole genome shotgun (WGS) entry which is preliminary data.</text>
</comment>
<proteinExistence type="predicted"/>
<evidence type="ECO:0008006" key="4">
    <source>
        <dbReference type="Google" id="ProtNLM"/>
    </source>
</evidence>
<feature type="transmembrane region" description="Helical" evidence="1">
    <location>
        <begin position="154"/>
        <end position="177"/>
    </location>
</feature>
<feature type="transmembrane region" description="Helical" evidence="1">
    <location>
        <begin position="183"/>
        <end position="205"/>
    </location>
</feature>
<dbReference type="InterPro" id="IPR014543">
    <property type="entry name" value="UCP028291"/>
</dbReference>
<dbReference type="Gene3D" id="3.30.310.50">
    <property type="entry name" value="Alpha-D-phosphohexomutase, C-terminal domain"/>
    <property type="match status" value="1"/>
</dbReference>
<evidence type="ECO:0000313" key="3">
    <source>
        <dbReference type="Proteomes" id="UP000600365"/>
    </source>
</evidence>
<reference evidence="2 3" key="1">
    <citation type="journal article" date="2014" name="Int. J. Syst. Evol. Microbiol.">
        <title>Complete genome sequence of Corynebacterium casei LMG S-19264T (=DSM 44701T), isolated from a smear-ripened cheese.</title>
        <authorList>
            <consortium name="US DOE Joint Genome Institute (JGI-PGF)"/>
            <person name="Walter F."/>
            <person name="Albersmeier A."/>
            <person name="Kalinowski J."/>
            <person name="Ruckert C."/>
        </authorList>
    </citation>
    <scope>NUCLEOTIDE SEQUENCE [LARGE SCALE GENOMIC DNA]</scope>
    <source>
        <strain evidence="2 3">CGMCC 4.7111</strain>
    </source>
</reference>
<accession>A0A918D780</accession>
<evidence type="ECO:0000256" key="1">
    <source>
        <dbReference type="SAM" id="Phobius"/>
    </source>
</evidence>
<dbReference type="RefSeq" id="WP_229703496.1">
    <property type="nucleotide sequence ID" value="NZ_BMMM01000013.1"/>
</dbReference>
<dbReference type="EMBL" id="BMMM01000013">
    <property type="protein sequence ID" value="GGN79561.1"/>
    <property type="molecule type" value="Genomic_DNA"/>
</dbReference>
<protein>
    <recommendedName>
        <fullName evidence="4">DUF2218 domain-containing protein</fullName>
    </recommendedName>
</protein>
<keyword evidence="3" id="KW-1185">Reference proteome</keyword>
<keyword evidence="1" id="KW-1133">Transmembrane helix</keyword>
<gene>
    <name evidence="2" type="ORF">GCM10011579_064170</name>
</gene>
<dbReference type="AlphaFoldDB" id="A0A918D780"/>
<name>A0A918D780_9ACTN</name>
<evidence type="ECO:0000313" key="2">
    <source>
        <dbReference type="EMBL" id="GGN79561.1"/>
    </source>
</evidence>
<sequence>MPIAEARVPTNRPSRYLVQLCKHFSNKGRHLGHRARSHNGGDAVPPAGMHMPPDLKPDQIHVEWSETQGVLSLPWGRCTLDAEADALMLRAEADDEEGLRRLQDLLEAHIGRFGRRDELRVDWQQPDRPAAERAEAAGATAPPAASVSARRGRLTWAGITVLGVLAVAVHLGLAGAVLSGPRWTGWVVGAVLAVIVVKITALTVFGRRVHRRSREQAG</sequence>
<dbReference type="Pfam" id="PF09981">
    <property type="entry name" value="DUF2218"/>
    <property type="match status" value="1"/>
</dbReference>
<keyword evidence="1" id="KW-0812">Transmembrane</keyword>
<dbReference type="Proteomes" id="UP000600365">
    <property type="component" value="Unassembled WGS sequence"/>
</dbReference>
<keyword evidence="1" id="KW-0472">Membrane</keyword>